<sequence>MDPDFLRYYNRELQFIREMGAEFARDFPKIAGRLGMDGFDCADPYVERLLEGFAFLAARVQLKLDAEFPSFTQHLLEMVYPHYLAPVPSMAVVQLQPDLGKGDLAKGFEIPRGTSLRSILGKGERTACEYRTASDVTLWPIELIEAKPLSTPAAVAAGGQGIKGVKAGIRFRLRATGVTFDALPLDRLRLFLRGGDGLRMRLYEQLLGHALAVILRPGKNEPEWQTRLDPSSIKRVGFDDHEALLPYGPQSFQGYRLLQEYFAFPDRYLFVDFTGLRQSVKRCAESQLDIVVLLDQSGLLDEDAFDASYFALHCTPAINLFPKRADRIHLSNRSHEHHVVADRTRPMDYEVFSIKEVVGIGAHTDPEQPFLPFYTSQDVVGGRAHRAYYTLHREPRVPSAQQQLRGPRSSYIGSEVFIGLVDPDQAPYRHSLRQLAIGTLCTNRDLPLQLPLGKGNTDFSLEISAPVQSIRCVAGPTKPRPSFPKGDSAWRLISHLSLNYLSLSNEDGERGATALRELLALYGELSDAATRRQVEGVQAVQTTPITRRLPDPGRVTYARGLQVRLTLEPSAFEGSGVFLLGAVLEQFFAKYVSINSFTETVINTPDDGEVMRWPARIGRRQTS</sequence>
<evidence type="ECO:0000313" key="1">
    <source>
        <dbReference type="EMBL" id="NEV63091.1"/>
    </source>
</evidence>
<name>A0A6M0K185_9GAMM</name>
<dbReference type="PIRSF" id="PIRSF028304">
    <property type="entry name" value="UCP028304"/>
    <property type="match status" value="1"/>
</dbReference>
<dbReference type="NCBIfam" id="TIGR03359">
    <property type="entry name" value="VI_chp_6"/>
    <property type="match status" value="1"/>
</dbReference>
<dbReference type="Proteomes" id="UP000483379">
    <property type="component" value="Unassembled WGS sequence"/>
</dbReference>
<keyword evidence="2" id="KW-1185">Reference proteome</keyword>
<dbReference type="EMBL" id="JAAIJQ010000041">
    <property type="protein sequence ID" value="NEV63091.1"/>
    <property type="molecule type" value="Genomic_DNA"/>
</dbReference>
<evidence type="ECO:0000313" key="2">
    <source>
        <dbReference type="Proteomes" id="UP000483379"/>
    </source>
</evidence>
<reference evidence="1 2" key="1">
    <citation type="submission" date="2020-02" db="EMBL/GenBank/DDBJ databases">
        <title>Genome sequences of Thiorhodococcus mannitoliphagus and Thiorhodococcus minor, purple sulfur photosynthetic bacteria in the gammaproteobacterial family, Chromatiaceae.</title>
        <authorList>
            <person name="Aviles F.A."/>
            <person name="Meyer T.E."/>
            <person name="Kyndt J.A."/>
        </authorList>
    </citation>
    <scope>NUCLEOTIDE SEQUENCE [LARGE SCALE GENOMIC DNA]</scope>
    <source>
        <strain evidence="1 2">DSM 11518</strain>
    </source>
</reference>
<dbReference type="RefSeq" id="WP_164453553.1">
    <property type="nucleotide sequence ID" value="NZ_JAAIJQ010000041.1"/>
</dbReference>
<gene>
    <name evidence="1" type="primary">tssF</name>
    <name evidence="1" type="ORF">G3446_14545</name>
</gene>
<dbReference type="PANTHER" id="PTHR35370">
    <property type="entry name" value="CYTOPLASMIC PROTEIN-RELATED-RELATED"/>
    <property type="match status" value="1"/>
</dbReference>
<accession>A0A6M0K185</accession>
<dbReference type="PANTHER" id="PTHR35370:SF1">
    <property type="entry name" value="TYPE VI SECRETION SYSTEM COMPONENT TSSF1"/>
    <property type="match status" value="1"/>
</dbReference>
<dbReference type="InterPro" id="IPR010272">
    <property type="entry name" value="T6SS_TssF"/>
</dbReference>
<dbReference type="AlphaFoldDB" id="A0A6M0K185"/>
<comment type="caution">
    <text evidence="1">The sequence shown here is derived from an EMBL/GenBank/DDBJ whole genome shotgun (WGS) entry which is preliminary data.</text>
</comment>
<dbReference type="Pfam" id="PF05947">
    <property type="entry name" value="T6SS_TssF"/>
    <property type="match status" value="1"/>
</dbReference>
<organism evidence="1 2">
    <name type="scientific">Thiorhodococcus minor</name>
    <dbReference type="NCBI Taxonomy" id="57489"/>
    <lineage>
        <taxon>Bacteria</taxon>
        <taxon>Pseudomonadati</taxon>
        <taxon>Pseudomonadota</taxon>
        <taxon>Gammaproteobacteria</taxon>
        <taxon>Chromatiales</taxon>
        <taxon>Chromatiaceae</taxon>
        <taxon>Thiorhodococcus</taxon>
    </lineage>
</organism>
<protein>
    <submittedName>
        <fullName evidence="1">Type VI secretion system baseplate subunit TssF</fullName>
    </submittedName>
</protein>
<proteinExistence type="predicted"/>